<evidence type="ECO:0000256" key="8">
    <source>
        <dbReference type="ARBA" id="ARBA00039266"/>
    </source>
</evidence>
<evidence type="ECO:0000256" key="6">
    <source>
        <dbReference type="ARBA" id="ARBA00022777"/>
    </source>
</evidence>
<dbReference type="InterPro" id="IPR050108">
    <property type="entry name" value="CDK"/>
</dbReference>
<organism evidence="10 11">
    <name type="scientific">Hanseniaspora valbyensis NRRL Y-1626</name>
    <dbReference type="NCBI Taxonomy" id="766949"/>
    <lineage>
        <taxon>Eukaryota</taxon>
        <taxon>Fungi</taxon>
        <taxon>Dikarya</taxon>
        <taxon>Ascomycota</taxon>
        <taxon>Saccharomycotina</taxon>
        <taxon>Saccharomycetes</taxon>
        <taxon>Saccharomycodales</taxon>
        <taxon>Saccharomycodaceae</taxon>
        <taxon>Hanseniaspora</taxon>
    </lineage>
</organism>
<dbReference type="PANTHER" id="PTHR24056:SF254">
    <property type="entry name" value="CYCLIN-DEPENDENT KINASE 2"/>
    <property type="match status" value="1"/>
</dbReference>
<dbReference type="EC" id="2.7.11.22" evidence="2"/>
<name>A0A1B7TEX5_9ASCO</name>
<dbReference type="Proteomes" id="UP000092321">
    <property type="component" value="Unassembled WGS sequence"/>
</dbReference>
<dbReference type="SMART" id="SM00220">
    <property type="entry name" value="S_TKc"/>
    <property type="match status" value="1"/>
</dbReference>
<evidence type="ECO:0000313" key="10">
    <source>
        <dbReference type="EMBL" id="OBA27258.1"/>
    </source>
</evidence>
<reference evidence="11" key="1">
    <citation type="journal article" date="2016" name="Proc. Natl. Acad. Sci. U.S.A.">
        <title>Comparative genomics of biotechnologically important yeasts.</title>
        <authorList>
            <person name="Riley R."/>
            <person name="Haridas S."/>
            <person name="Wolfe K.H."/>
            <person name="Lopes M.R."/>
            <person name="Hittinger C.T."/>
            <person name="Goeker M."/>
            <person name="Salamov A.A."/>
            <person name="Wisecaver J.H."/>
            <person name="Long T.M."/>
            <person name="Calvey C.H."/>
            <person name="Aerts A.L."/>
            <person name="Barry K.W."/>
            <person name="Choi C."/>
            <person name="Clum A."/>
            <person name="Coughlan A.Y."/>
            <person name="Deshpande S."/>
            <person name="Douglass A.P."/>
            <person name="Hanson S.J."/>
            <person name="Klenk H.-P."/>
            <person name="LaButti K.M."/>
            <person name="Lapidus A."/>
            <person name="Lindquist E.A."/>
            <person name="Lipzen A.M."/>
            <person name="Meier-Kolthoff J.P."/>
            <person name="Ohm R.A."/>
            <person name="Otillar R.P."/>
            <person name="Pangilinan J.L."/>
            <person name="Peng Y."/>
            <person name="Rokas A."/>
            <person name="Rosa C.A."/>
            <person name="Scheuner C."/>
            <person name="Sibirny A.A."/>
            <person name="Slot J.C."/>
            <person name="Stielow J.B."/>
            <person name="Sun H."/>
            <person name="Kurtzman C.P."/>
            <person name="Blackwell M."/>
            <person name="Grigoriev I.V."/>
            <person name="Jeffries T.W."/>
        </authorList>
    </citation>
    <scope>NUCLEOTIDE SEQUENCE [LARGE SCALE GENOMIC DNA]</scope>
    <source>
        <strain evidence="11">NRRL Y-1626</strain>
    </source>
</reference>
<dbReference type="GO" id="GO:0004693">
    <property type="term" value="F:cyclin-dependent protein serine/threonine kinase activity"/>
    <property type="evidence" value="ECO:0007669"/>
    <property type="project" value="UniProtKB-EC"/>
</dbReference>
<evidence type="ECO:0000313" key="11">
    <source>
        <dbReference type="Proteomes" id="UP000092321"/>
    </source>
</evidence>
<sequence>MDLVNYKRLEKVGEGTYGVVYKALDLRTPLPGNTSTNSNAAPNENTHRVVALKKIRLESEDEGVPSTAIREISLLKELNDITIVRLYDIVYSDAHKLYLVMEFLDMDLKKYMELLPQNQMLSRDMVKKFMLQMVKGIEHCHSHRILHRDLKPQNLLIDKMGNLKIGDFGLARAFGIPLRSYTHEVVTLWYRCPEVLLGSKQYSTGIDIWSMGCIFIEMCNRKPLFAGDSEIDQIFKIFQILGTPDDSVWSDVTLLPDFKMTFPKWHMNYINNINHVPNLDDHGIDLVNKMLTYDPIHRLSAKRCLQHPYFST</sequence>
<evidence type="ECO:0000259" key="9">
    <source>
        <dbReference type="PROSITE" id="PS50011"/>
    </source>
</evidence>
<dbReference type="GO" id="GO:0010468">
    <property type="term" value="P:regulation of gene expression"/>
    <property type="evidence" value="ECO:0007669"/>
    <property type="project" value="TreeGrafter"/>
</dbReference>
<comment type="similarity">
    <text evidence="1">Belongs to the protein kinase superfamily. CMGC Ser/Thr protein kinase family. CDC2/CDKX subfamily.</text>
</comment>
<keyword evidence="5" id="KW-0547">Nucleotide-binding</keyword>
<dbReference type="GO" id="GO:0007165">
    <property type="term" value="P:signal transduction"/>
    <property type="evidence" value="ECO:0007669"/>
    <property type="project" value="TreeGrafter"/>
</dbReference>
<feature type="domain" description="Protein kinase" evidence="9">
    <location>
        <begin position="6"/>
        <end position="310"/>
    </location>
</feature>
<dbReference type="GO" id="GO:0005634">
    <property type="term" value="C:nucleus"/>
    <property type="evidence" value="ECO:0007669"/>
    <property type="project" value="TreeGrafter"/>
</dbReference>
<dbReference type="InterPro" id="IPR011009">
    <property type="entry name" value="Kinase-like_dom_sf"/>
</dbReference>
<comment type="caution">
    <text evidence="10">The sequence shown here is derived from an EMBL/GenBank/DDBJ whole genome shotgun (WGS) entry which is preliminary data.</text>
</comment>
<dbReference type="PANTHER" id="PTHR24056">
    <property type="entry name" value="CELL DIVISION PROTEIN KINASE"/>
    <property type="match status" value="1"/>
</dbReference>
<dbReference type="GO" id="GO:0005524">
    <property type="term" value="F:ATP binding"/>
    <property type="evidence" value="ECO:0007669"/>
    <property type="project" value="UniProtKB-KW"/>
</dbReference>
<dbReference type="Gene3D" id="3.30.200.20">
    <property type="entry name" value="Phosphorylase Kinase, domain 1"/>
    <property type="match status" value="1"/>
</dbReference>
<dbReference type="Gene3D" id="1.10.510.10">
    <property type="entry name" value="Transferase(Phosphotransferase) domain 1"/>
    <property type="match status" value="1"/>
</dbReference>
<protein>
    <recommendedName>
        <fullName evidence="8">Cyclin-dependent kinase 1</fullName>
        <ecNumber evidence="2">2.7.11.22</ecNumber>
    </recommendedName>
</protein>
<evidence type="ECO:0000256" key="2">
    <source>
        <dbReference type="ARBA" id="ARBA00012425"/>
    </source>
</evidence>
<dbReference type="GO" id="GO:0000307">
    <property type="term" value="C:cyclin-dependent protein kinase holoenzyme complex"/>
    <property type="evidence" value="ECO:0007669"/>
    <property type="project" value="TreeGrafter"/>
</dbReference>
<dbReference type="GO" id="GO:0000082">
    <property type="term" value="P:G1/S transition of mitotic cell cycle"/>
    <property type="evidence" value="ECO:0007669"/>
    <property type="project" value="TreeGrafter"/>
</dbReference>
<dbReference type="Pfam" id="PF00069">
    <property type="entry name" value="Pkinase"/>
    <property type="match status" value="1"/>
</dbReference>
<dbReference type="SUPFAM" id="SSF56112">
    <property type="entry name" value="Protein kinase-like (PK-like)"/>
    <property type="match status" value="1"/>
</dbReference>
<dbReference type="CDD" id="cd07835">
    <property type="entry name" value="STKc_CDK1_CdkB_like"/>
    <property type="match status" value="1"/>
</dbReference>
<dbReference type="GO" id="GO:0009891">
    <property type="term" value="P:positive regulation of biosynthetic process"/>
    <property type="evidence" value="ECO:0007669"/>
    <property type="project" value="UniProtKB-ARBA"/>
</dbReference>
<keyword evidence="6 10" id="KW-0418">Kinase</keyword>
<keyword evidence="7" id="KW-0067">ATP-binding</keyword>
<dbReference type="PROSITE" id="PS50011">
    <property type="entry name" value="PROTEIN_KINASE_DOM"/>
    <property type="match status" value="1"/>
</dbReference>
<accession>A0A1B7TEX5</accession>
<dbReference type="InterPro" id="IPR008271">
    <property type="entry name" value="Ser/Thr_kinase_AS"/>
</dbReference>
<gene>
    <name evidence="10" type="ORF">HANVADRAFT_23676</name>
</gene>
<dbReference type="GO" id="GO:0005737">
    <property type="term" value="C:cytoplasm"/>
    <property type="evidence" value="ECO:0007669"/>
    <property type="project" value="TreeGrafter"/>
</dbReference>
<evidence type="ECO:0000256" key="4">
    <source>
        <dbReference type="ARBA" id="ARBA00022679"/>
    </source>
</evidence>
<evidence type="ECO:0000256" key="7">
    <source>
        <dbReference type="ARBA" id="ARBA00022840"/>
    </source>
</evidence>
<evidence type="ECO:0000256" key="3">
    <source>
        <dbReference type="ARBA" id="ARBA00022527"/>
    </source>
</evidence>
<keyword evidence="3" id="KW-0723">Serine/threonine-protein kinase</keyword>
<proteinExistence type="inferred from homology"/>
<evidence type="ECO:0000256" key="5">
    <source>
        <dbReference type="ARBA" id="ARBA00022741"/>
    </source>
</evidence>
<dbReference type="PROSITE" id="PS00108">
    <property type="entry name" value="PROTEIN_KINASE_ST"/>
    <property type="match status" value="1"/>
</dbReference>
<dbReference type="AlphaFoldDB" id="A0A1B7TEX5"/>
<dbReference type="GO" id="GO:0030332">
    <property type="term" value="F:cyclin binding"/>
    <property type="evidence" value="ECO:0007669"/>
    <property type="project" value="TreeGrafter"/>
</dbReference>
<dbReference type="EMBL" id="LXPE01000010">
    <property type="protein sequence ID" value="OBA27258.1"/>
    <property type="molecule type" value="Genomic_DNA"/>
</dbReference>
<keyword evidence="4" id="KW-0808">Transferase</keyword>
<evidence type="ECO:0000256" key="1">
    <source>
        <dbReference type="ARBA" id="ARBA00006485"/>
    </source>
</evidence>
<dbReference type="FunFam" id="1.10.510.10:FF:000706">
    <property type="entry name" value="Cyclin-dependent kinase 1"/>
    <property type="match status" value="1"/>
</dbReference>
<keyword evidence="11" id="KW-1185">Reference proteome</keyword>
<dbReference type="OrthoDB" id="1732493at2759"/>
<dbReference type="GO" id="GO:0010389">
    <property type="term" value="P:regulation of G2/M transition of mitotic cell cycle"/>
    <property type="evidence" value="ECO:0007669"/>
    <property type="project" value="TreeGrafter"/>
</dbReference>
<dbReference type="InterPro" id="IPR000719">
    <property type="entry name" value="Prot_kinase_dom"/>
</dbReference>